<evidence type="ECO:0000313" key="2">
    <source>
        <dbReference type="EMBL" id="KAJ7077504.1"/>
    </source>
</evidence>
<dbReference type="EMBL" id="JARJCN010000072">
    <property type="protein sequence ID" value="KAJ7077504.1"/>
    <property type="molecule type" value="Genomic_DNA"/>
</dbReference>
<reference evidence="2" key="1">
    <citation type="submission" date="2023-03" db="EMBL/GenBank/DDBJ databases">
        <title>Massive genome expansion in bonnet fungi (Mycena s.s.) driven by repeated elements and novel gene families across ecological guilds.</title>
        <authorList>
            <consortium name="Lawrence Berkeley National Laboratory"/>
            <person name="Harder C.B."/>
            <person name="Miyauchi S."/>
            <person name="Viragh M."/>
            <person name="Kuo A."/>
            <person name="Thoen E."/>
            <person name="Andreopoulos B."/>
            <person name="Lu D."/>
            <person name="Skrede I."/>
            <person name="Drula E."/>
            <person name="Henrissat B."/>
            <person name="Morin E."/>
            <person name="Kohler A."/>
            <person name="Barry K."/>
            <person name="LaButti K."/>
            <person name="Morin E."/>
            <person name="Salamov A."/>
            <person name="Lipzen A."/>
            <person name="Mereny Z."/>
            <person name="Hegedus B."/>
            <person name="Baldrian P."/>
            <person name="Stursova M."/>
            <person name="Weitz H."/>
            <person name="Taylor A."/>
            <person name="Grigoriev I.V."/>
            <person name="Nagy L.G."/>
            <person name="Martin F."/>
            <person name="Kauserud H."/>
        </authorList>
    </citation>
    <scope>NUCLEOTIDE SEQUENCE</scope>
    <source>
        <strain evidence="2">CBHHK173m</strain>
    </source>
</reference>
<dbReference type="Proteomes" id="UP001222325">
    <property type="component" value="Unassembled WGS sequence"/>
</dbReference>
<feature type="region of interest" description="Disordered" evidence="1">
    <location>
        <begin position="1"/>
        <end position="35"/>
    </location>
</feature>
<dbReference type="AlphaFoldDB" id="A0AAD6TS61"/>
<name>A0AAD6TS61_9AGAR</name>
<feature type="compositionally biased region" description="Basic residues" evidence="1">
    <location>
        <begin position="23"/>
        <end position="35"/>
    </location>
</feature>
<comment type="caution">
    <text evidence="2">The sequence shown here is derived from an EMBL/GenBank/DDBJ whole genome shotgun (WGS) entry which is preliminary data.</text>
</comment>
<evidence type="ECO:0000256" key="1">
    <source>
        <dbReference type="SAM" id="MobiDB-lite"/>
    </source>
</evidence>
<sequence length="226" mass="24574">MHAPFSSRYMVTPALQRAPLPTHSRHPRAHTHTRDRRAACAAPPANPRVRAPLQPYVAGCRRCARIRFALPNAHAPLSAPAIAPSDDLERSQANPGCESREWCAVLVLLPTCALPAPPTAPPRAARAGSPANPRVAVLVQLRTVAPGAPVRDITSADPLTRTTSCRRRCCACRPPHREAPRAESYASRASRVAESTMRARSSPHASWEKERFFSTQEGTTARRAVI</sequence>
<evidence type="ECO:0000313" key="3">
    <source>
        <dbReference type="Proteomes" id="UP001222325"/>
    </source>
</evidence>
<gene>
    <name evidence="2" type="ORF">B0H15DRAFT_954999</name>
</gene>
<feature type="region of interest" description="Disordered" evidence="1">
    <location>
        <begin position="180"/>
        <end position="226"/>
    </location>
</feature>
<organism evidence="2 3">
    <name type="scientific">Mycena belliarum</name>
    <dbReference type="NCBI Taxonomy" id="1033014"/>
    <lineage>
        <taxon>Eukaryota</taxon>
        <taxon>Fungi</taxon>
        <taxon>Dikarya</taxon>
        <taxon>Basidiomycota</taxon>
        <taxon>Agaricomycotina</taxon>
        <taxon>Agaricomycetes</taxon>
        <taxon>Agaricomycetidae</taxon>
        <taxon>Agaricales</taxon>
        <taxon>Marasmiineae</taxon>
        <taxon>Mycenaceae</taxon>
        <taxon>Mycena</taxon>
    </lineage>
</organism>
<proteinExistence type="predicted"/>
<protein>
    <submittedName>
        <fullName evidence="2">Uncharacterized protein</fullName>
    </submittedName>
</protein>
<keyword evidence="3" id="KW-1185">Reference proteome</keyword>
<accession>A0AAD6TS61</accession>